<evidence type="ECO:0000313" key="2">
    <source>
        <dbReference type="EMBL" id="CBI32006.3"/>
    </source>
</evidence>
<keyword evidence="3" id="KW-1185">Reference proteome</keyword>
<dbReference type="Proteomes" id="UP000009183">
    <property type="component" value="Chromosome 1"/>
</dbReference>
<dbReference type="AlphaFoldDB" id="D7TND3"/>
<dbReference type="InParanoid" id="D7TND3"/>
<sequence>MVEEDGTSTVQRGAFRTETTTLSPNEAPTRSVGKLTTAWLCGSSLYSP</sequence>
<feature type="region of interest" description="Disordered" evidence="1">
    <location>
        <begin position="1"/>
        <end position="31"/>
    </location>
</feature>
<organism evidence="2 3">
    <name type="scientific">Vitis vinifera</name>
    <name type="common">Grape</name>
    <dbReference type="NCBI Taxonomy" id="29760"/>
    <lineage>
        <taxon>Eukaryota</taxon>
        <taxon>Viridiplantae</taxon>
        <taxon>Streptophyta</taxon>
        <taxon>Embryophyta</taxon>
        <taxon>Tracheophyta</taxon>
        <taxon>Spermatophyta</taxon>
        <taxon>Magnoliopsida</taxon>
        <taxon>eudicotyledons</taxon>
        <taxon>Gunneridae</taxon>
        <taxon>Pentapetalae</taxon>
        <taxon>rosids</taxon>
        <taxon>Vitales</taxon>
        <taxon>Vitaceae</taxon>
        <taxon>Viteae</taxon>
        <taxon>Vitis</taxon>
    </lineage>
</organism>
<proteinExistence type="predicted"/>
<reference evidence="3" key="1">
    <citation type="journal article" date="2007" name="Nature">
        <title>The grapevine genome sequence suggests ancestral hexaploidization in major angiosperm phyla.</title>
        <authorList>
            <consortium name="The French-Italian Public Consortium for Grapevine Genome Characterization."/>
            <person name="Jaillon O."/>
            <person name="Aury J.-M."/>
            <person name="Noel B."/>
            <person name="Policriti A."/>
            <person name="Clepet C."/>
            <person name="Casagrande A."/>
            <person name="Choisne N."/>
            <person name="Aubourg S."/>
            <person name="Vitulo N."/>
            <person name="Jubin C."/>
            <person name="Vezzi A."/>
            <person name="Legeai F."/>
            <person name="Hugueney P."/>
            <person name="Dasilva C."/>
            <person name="Horner D."/>
            <person name="Mica E."/>
            <person name="Jublot D."/>
            <person name="Poulain J."/>
            <person name="Bruyere C."/>
            <person name="Billault A."/>
            <person name="Segurens B."/>
            <person name="Gouyvenoux M."/>
            <person name="Ugarte E."/>
            <person name="Cattonaro F."/>
            <person name="Anthouard V."/>
            <person name="Vico V."/>
            <person name="Del Fabbro C."/>
            <person name="Alaux M."/>
            <person name="Di Gaspero G."/>
            <person name="Dumas V."/>
            <person name="Felice N."/>
            <person name="Paillard S."/>
            <person name="Juman I."/>
            <person name="Moroldo M."/>
            <person name="Scalabrin S."/>
            <person name="Canaguier A."/>
            <person name="Le Clainche I."/>
            <person name="Malacrida G."/>
            <person name="Durand E."/>
            <person name="Pesole G."/>
            <person name="Laucou V."/>
            <person name="Chatelet P."/>
            <person name="Merdinoglu D."/>
            <person name="Delledonne M."/>
            <person name="Pezzotti M."/>
            <person name="Lecharny A."/>
            <person name="Scarpelli C."/>
            <person name="Artiguenave F."/>
            <person name="Pe M.E."/>
            <person name="Valle G."/>
            <person name="Morgante M."/>
            <person name="Caboche M."/>
            <person name="Adam-Blondon A.-F."/>
            <person name="Weissenbach J."/>
            <person name="Quetier F."/>
            <person name="Wincker P."/>
        </authorList>
    </citation>
    <scope>NUCLEOTIDE SEQUENCE [LARGE SCALE GENOMIC DNA]</scope>
    <source>
        <strain evidence="3">cv. Pinot noir / PN40024</strain>
    </source>
</reference>
<dbReference type="EMBL" id="FN596002">
    <property type="protein sequence ID" value="CBI32006.3"/>
    <property type="molecule type" value="Genomic_DNA"/>
</dbReference>
<dbReference type="PaxDb" id="29760-VIT_01s0026g01760.t01"/>
<feature type="compositionally biased region" description="Polar residues" evidence="1">
    <location>
        <begin position="7"/>
        <end position="28"/>
    </location>
</feature>
<evidence type="ECO:0000256" key="1">
    <source>
        <dbReference type="SAM" id="MobiDB-lite"/>
    </source>
</evidence>
<evidence type="ECO:0000313" key="3">
    <source>
        <dbReference type="Proteomes" id="UP000009183"/>
    </source>
</evidence>
<protein>
    <submittedName>
        <fullName evidence="2">Uncharacterized protein</fullName>
    </submittedName>
</protein>
<accession>D7TND3</accession>
<dbReference type="HOGENOM" id="CLU_3161007_0_0_1"/>
<name>D7TND3_VITVI</name>
<gene>
    <name evidence="2" type="ordered locus">VIT_01s0026g01760</name>
</gene>